<protein>
    <submittedName>
        <fullName evidence="1">Uncharacterized protein</fullName>
    </submittedName>
</protein>
<accession>A0ACC2SFU2</accession>
<organism evidence="1 2">
    <name type="scientific">Entomophthora muscae</name>
    <dbReference type="NCBI Taxonomy" id="34485"/>
    <lineage>
        <taxon>Eukaryota</taxon>
        <taxon>Fungi</taxon>
        <taxon>Fungi incertae sedis</taxon>
        <taxon>Zoopagomycota</taxon>
        <taxon>Entomophthoromycotina</taxon>
        <taxon>Entomophthoromycetes</taxon>
        <taxon>Entomophthorales</taxon>
        <taxon>Entomophthoraceae</taxon>
        <taxon>Entomophthora</taxon>
    </lineage>
</organism>
<name>A0ACC2SFU2_9FUNG</name>
<keyword evidence="2" id="KW-1185">Reference proteome</keyword>
<dbReference type="Proteomes" id="UP001165960">
    <property type="component" value="Unassembled WGS sequence"/>
</dbReference>
<evidence type="ECO:0000313" key="2">
    <source>
        <dbReference type="Proteomes" id="UP001165960"/>
    </source>
</evidence>
<sequence length="326" mass="37579">MSVPPASDVSISSHSDHLSQQHKINKLDEDYLKKHKGHELAHMYMQLILIVCIFGLQILVFTWKRRHYKSYQMTSLAGLWIFPPVFFYFVTPNSTFISIWCLFSLLNCWVIHLASKSPLHHLTPRLVYKWFSVTHQISFVVGVVGYVAMMTLIFFVPTSEVNPDEPASISLPFLFLMYGLYFGVLSRDFAEFCSNQMAATLGFYVKDGLPNKQLNANICAICGGFLRLEASTPHINSGMVYDDEIQKLECQHEFHEKCIRGWCIIGKKDSCPYCHEKVSLKALSHNPWDTQQELYLNLLDYLRYLIVWVPILSIIVTGSYKLFNLD</sequence>
<gene>
    <name evidence="1" type="ORF">DSO57_1024778</name>
</gene>
<proteinExistence type="predicted"/>
<dbReference type="EMBL" id="QTSX02005106">
    <property type="protein sequence ID" value="KAJ9061022.1"/>
    <property type="molecule type" value="Genomic_DNA"/>
</dbReference>
<reference evidence="1" key="1">
    <citation type="submission" date="2022-04" db="EMBL/GenBank/DDBJ databases">
        <title>Genome of the entomopathogenic fungus Entomophthora muscae.</title>
        <authorList>
            <person name="Elya C."/>
            <person name="Lovett B.R."/>
            <person name="Lee E."/>
            <person name="Macias A.M."/>
            <person name="Hajek A.E."/>
            <person name="De Bivort B.L."/>
            <person name="Kasson M.T."/>
            <person name="De Fine Licht H.H."/>
            <person name="Stajich J.E."/>
        </authorList>
    </citation>
    <scope>NUCLEOTIDE SEQUENCE</scope>
    <source>
        <strain evidence="1">Berkeley</strain>
    </source>
</reference>
<comment type="caution">
    <text evidence="1">The sequence shown here is derived from an EMBL/GenBank/DDBJ whole genome shotgun (WGS) entry which is preliminary data.</text>
</comment>
<evidence type="ECO:0000313" key="1">
    <source>
        <dbReference type="EMBL" id="KAJ9061022.1"/>
    </source>
</evidence>